<dbReference type="SMART" id="SM00858">
    <property type="entry name" value="SAF"/>
    <property type="match status" value="1"/>
</dbReference>
<feature type="chain" id="PRO_5044987464" description="Flagella basal body P-ring formation protein FlgA" evidence="4">
    <location>
        <begin position="18"/>
        <end position="137"/>
    </location>
</feature>
<keyword evidence="6" id="KW-0282">Flagellum</keyword>
<organism evidence="6 7">
    <name type="scientific">Paracoccus maritimus</name>
    <dbReference type="NCBI Taxonomy" id="2933292"/>
    <lineage>
        <taxon>Bacteria</taxon>
        <taxon>Pseudomonadati</taxon>
        <taxon>Pseudomonadota</taxon>
        <taxon>Alphaproteobacteria</taxon>
        <taxon>Rhodobacterales</taxon>
        <taxon>Paracoccaceae</taxon>
        <taxon>Paracoccus</taxon>
    </lineage>
</organism>
<dbReference type="EMBL" id="JANAVZ010000005">
    <property type="protein sequence ID" value="MCT4333235.1"/>
    <property type="molecule type" value="Genomic_DNA"/>
</dbReference>
<dbReference type="InterPro" id="IPR039246">
    <property type="entry name" value="Flagellar_FlgA"/>
</dbReference>
<dbReference type="Proteomes" id="UP001320702">
    <property type="component" value="Unassembled WGS sequence"/>
</dbReference>
<evidence type="ECO:0000256" key="4">
    <source>
        <dbReference type="RuleBase" id="RU362063"/>
    </source>
</evidence>
<keyword evidence="6" id="KW-0969">Cilium</keyword>
<evidence type="ECO:0000313" key="6">
    <source>
        <dbReference type="EMBL" id="MCT4333235.1"/>
    </source>
</evidence>
<feature type="domain" description="SAF" evidence="5">
    <location>
        <begin position="17"/>
        <end position="74"/>
    </location>
</feature>
<protein>
    <recommendedName>
        <fullName evidence="4">Flagella basal body P-ring formation protein FlgA</fullName>
    </recommendedName>
</protein>
<accession>A0ABT2K9M6</accession>
<evidence type="ECO:0000259" key="5">
    <source>
        <dbReference type="SMART" id="SM00858"/>
    </source>
</evidence>
<dbReference type="Pfam" id="PF13144">
    <property type="entry name" value="ChapFlgA"/>
    <property type="match status" value="1"/>
</dbReference>
<evidence type="ECO:0000256" key="2">
    <source>
        <dbReference type="ARBA" id="ARBA00022729"/>
    </source>
</evidence>
<proteinExistence type="inferred from homology"/>
<reference evidence="6 7" key="1">
    <citation type="submission" date="2022-04" db="EMBL/GenBank/DDBJ databases">
        <title>Paracoccus sp. YLB-12 draft genome sequence.</title>
        <authorList>
            <person name="Yu L."/>
        </authorList>
    </citation>
    <scope>NUCLEOTIDE SEQUENCE [LARGE SCALE GENOMIC DNA]</scope>
    <source>
        <strain evidence="6 7">YLB-12</strain>
    </source>
</reference>
<keyword evidence="3 4" id="KW-0574">Periplasm</keyword>
<dbReference type="InterPro" id="IPR013974">
    <property type="entry name" value="SAF"/>
</dbReference>
<dbReference type="CDD" id="cd11614">
    <property type="entry name" value="SAF_CpaB_FlgA_like"/>
    <property type="match status" value="1"/>
</dbReference>
<keyword evidence="4" id="KW-1005">Bacterial flagellum biogenesis</keyword>
<keyword evidence="7" id="KW-1185">Reference proteome</keyword>
<name>A0ABT2K9M6_9RHOB</name>
<evidence type="ECO:0000256" key="1">
    <source>
        <dbReference type="ARBA" id="ARBA00004418"/>
    </source>
</evidence>
<evidence type="ECO:0000256" key="3">
    <source>
        <dbReference type="ARBA" id="ARBA00022764"/>
    </source>
</evidence>
<comment type="caution">
    <text evidence="6">The sequence shown here is derived from an EMBL/GenBank/DDBJ whole genome shotgun (WGS) entry which is preliminary data.</text>
</comment>
<dbReference type="NCBIfam" id="TIGR03170">
    <property type="entry name" value="flgA_cterm"/>
    <property type="match status" value="1"/>
</dbReference>
<feature type="signal peptide" evidence="4">
    <location>
        <begin position="1"/>
        <end position="17"/>
    </location>
</feature>
<comment type="function">
    <text evidence="4">Involved in the assembly process of the P-ring formation. It may associate with FlgF on the rod constituting a structure essential for the P-ring assembly or may act as a modulator protein for the P-ring assembly.</text>
</comment>
<comment type="similarity">
    <text evidence="4">Belongs to the FlgA family.</text>
</comment>
<comment type="subcellular location">
    <subcellularLocation>
        <location evidence="1 4">Periplasm</location>
    </subcellularLocation>
</comment>
<dbReference type="PANTHER" id="PTHR36307:SF1">
    <property type="entry name" value="FLAGELLA BASAL BODY P-RING FORMATION PROTEIN FLGA"/>
    <property type="match status" value="1"/>
</dbReference>
<evidence type="ECO:0000313" key="7">
    <source>
        <dbReference type="Proteomes" id="UP001320702"/>
    </source>
</evidence>
<sequence>MIRALVLILLLPLSAQAGTLAAARTLPAGTVISATDLRAIDSARAGLSDPSQAIGLQTRITIYEGRPIQANLLQAPRLVSRNQLVRLSFLRGPLRIEAEGRVLGDGAAGDLVRVMNLDSRSTITARVMPDGSLLAGR</sequence>
<dbReference type="InterPro" id="IPR017585">
    <property type="entry name" value="SAF_FlgA"/>
</dbReference>
<gene>
    <name evidence="6" type="primary">flgA</name>
    <name evidence="6" type="ORF">MU516_10195</name>
</gene>
<dbReference type="Gene3D" id="3.90.1210.10">
    <property type="entry name" value="Antifreeze-like/N-acetylneuraminic acid synthase C-terminal domain"/>
    <property type="match status" value="1"/>
</dbReference>
<dbReference type="Gene3D" id="2.30.30.760">
    <property type="match status" value="1"/>
</dbReference>
<dbReference type="PANTHER" id="PTHR36307">
    <property type="entry name" value="FLAGELLA BASAL BODY P-RING FORMATION PROTEIN FLGA"/>
    <property type="match status" value="1"/>
</dbReference>
<keyword evidence="2 4" id="KW-0732">Signal</keyword>
<keyword evidence="6" id="KW-0966">Cell projection</keyword>
<dbReference type="RefSeq" id="WP_260277123.1">
    <property type="nucleotide sequence ID" value="NZ_JANAVZ010000005.1"/>
</dbReference>